<reference evidence="2" key="1">
    <citation type="submission" date="2021-01" db="EMBL/GenBank/DDBJ databases">
        <authorList>
            <consortium name="Genoscope - CEA"/>
            <person name="William W."/>
        </authorList>
    </citation>
    <scope>NUCLEOTIDE SEQUENCE</scope>
</reference>
<dbReference type="AlphaFoldDB" id="A0A8S1RPX8"/>
<dbReference type="Proteomes" id="UP000692954">
    <property type="component" value="Unassembled WGS sequence"/>
</dbReference>
<keyword evidence="1" id="KW-1133">Transmembrane helix</keyword>
<dbReference type="EMBL" id="CAJJDN010000220">
    <property type="protein sequence ID" value="CAD8129382.1"/>
    <property type="molecule type" value="Genomic_DNA"/>
</dbReference>
<name>A0A8S1RPX8_9CILI</name>
<organism evidence="2 3">
    <name type="scientific">Paramecium sonneborni</name>
    <dbReference type="NCBI Taxonomy" id="65129"/>
    <lineage>
        <taxon>Eukaryota</taxon>
        <taxon>Sar</taxon>
        <taxon>Alveolata</taxon>
        <taxon>Ciliophora</taxon>
        <taxon>Intramacronucleata</taxon>
        <taxon>Oligohymenophorea</taxon>
        <taxon>Peniculida</taxon>
        <taxon>Parameciidae</taxon>
        <taxon>Paramecium</taxon>
    </lineage>
</organism>
<keyword evidence="3" id="KW-1185">Reference proteome</keyword>
<keyword evidence="1" id="KW-0472">Membrane</keyword>
<accession>A0A8S1RPX8</accession>
<evidence type="ECO:0000313" key="3">
    <source>
        <dbReference type="Proteomes" id="UP000692954"/>
    </source>
</evidence>
<feature type="transmembrane region" description="Helical" evidence="1">
    <location>
        <begin position="397"/>
        <end position="418"/>
    </location>
</feature>
<evidence type="ECO:0000256" key="1">
    <source>
        <dbReference type="SAM" id="Phobius"/>
    </source>
</evidence>
<evidence type="ECO:0000313" key="2">
    <source>
        <dbReference type="EMBL" id="CAD8129382.1"/>
    </source>
</evidence>
<keyword evidence="1" id="KW-0812">Transmembrane</keyword>
<comment type="caution">
    <text evidence="2">The sequence shown here is derived from an EMBL/GenBank/DDBJ whole genome shotgun (WGS) entry which is preliminary data.</text>
</comment>
<sequence length="509" mass="59878">MIIKRIAQQIIIHSKPVNIEHLIMLQLLQQGFFKQIKIAINIKKCVLQNQKEDQHKQLKLKQFVLDKYGSNCFFYCGEYALRICDNAPFSFKTTNNVKNLTSNLQKLDKDWMCQKDIINSNILKVFAIKRVMLIFEMQELSKQHMQRLQTVDMDAQQDQVNVANQFLRINVISHNECDDYLNELMMNYYLNYTNASERNEGCIPLDSCTTYTAQMIFLLMVLKCLLQQIMVKPIQLDVLLLRLILLEDHAFSLGFVLIEFVQMLKSLPIIHPQRMLHIFIILRCSICWNWRCMTQLNTLRSCQLESNGYIIIFKSYYAHMLLQLIDLNQMKNVILSSCTVLRKIRNLVKTLHNNNNVSLIFVTIYVHWIQLQLLLILKLDLAQEYAFTQLNCKNWLLIQIIMNYQLCMLIVHGMFYHVQLELVQHHKYDKFQSNRLQQCTADAPTSYIQETTNFVDYINYNQCQKNYSNYPFNLVDAASTQKTCITIFNQTCCSVLQSLCFVNPRATAL</sequence>
<gene>
    <name evidence="2" type="ORF">PSON_ATCC_30995.1.T2200009</name>
</gene>
<protein>
    <submittedName>
        <fullName evidence="2">Uncharacterized protein</fullName>
    </submittedName>
</protein>
<proteinExistence type="predicted"/>
<feature type="transmembrane region" description="Helical" evidence="1">
    <location>
        <begin position="357"/>
        <end position="377"/>
    </location>
</feature>